<keyword evidence="3" id="KW-1185">Reference proteome</keyword>
<feature type="compositionally biased region" description="Low complexity" evidence="1">
    <location>
        <begin position="234"/>
        <end position="249"/>
    </location>
</feature>
<protein>
    <recommendedName>
        <fullName evidence="4">DUF2786 domain-containing protein</fullName>
    </recommendedName>
</protein>
<evidence type="ECO:0008006" key="4">
    <source>
        <dbReference type="Google" id="ProtNLM"/>
    </source>
</evidence>
<dbReference type="Proteomes" id="UP001585018">
    <property type="component" value="Unassembled WGS sequence"/>
</dbReference>
<evidence type="ECO:0000313" key="3">
    <source>
        <dbReference type="Proteomes" id="UP001585018"/>
    </source>
</evidence>
<evidence type="ECO:0000313" key="2">
    <source>
        <dbReference type="EMBL" id="MFB8749139.1"/>
    </source>
</evidence>
<organism evidence="2 3">
    <name type="scientific">Streptomyces parvulus</name>
    <dbReference type="NCBI Taxonomy" id="146923"/>
    <lineage>
        <taxon>Bacteria</taxon>
        <taxon>Bacillati</taxon>
        <taxon>Actinomycetota</taxon>
        <taxon>Actinomycetes</taxon>
        <taxon>Kitasatosporales</taxon>
        <taxon>Streptomycetaceae</taxon>
        <taxon>Streptomyces</taxon>
    </lineage>
</organism>
<dbReference type="RefSeq" id="WP_376718629.1">
    <property type="nucleotide sequence ID" value="NZ_JAYMRR010000004.1"/>
</dbReference>
<reference evidence="2 3" key="1">
    <citation type="submission" date="2024-01" db="EMBL/GenBank/DDBJ databases">
        <title>Genome mining of biosynthetic gene clusters to explore secondary metabolites of Streptomyces sp.</title>
        <authorList>
            <person name="Baig A."/>
            <person name="Ajitkumar Shintre N."/>
            <person name="Kumar H."/>
            <person name="Anbarasu A."/>
            <person name="Ramaiah S."/>
        </authorList>
    </citation>
    <scope>NUCLEOTIDE SEQUENCE [LARGE SCALE GENOMIC DNA]</scope>
    <source>
        <strain evidence="2 3">A03</strain>
    </source>
</reference>
<name>A0ABV5DCH6_9ACTN</name>
<gene>
    <name evidence="2" type="ORF">VSS30_10045</name>
</gene>
<dbReference type="EMBL" id="JAYMRR010000004">
    <property type="protein sequence ID" value="MFB8749139.1"/>
    <property type="molecule type" value="Genomic_DNA"/>
</dbReference>
<proteinExistence type="predicted"/>
<comment type="caution">
    <text evidence="2">The sequence shown here is derived from an EMBL/GenBank/DDBJ whole genome shotgun (WGS) entry which is preliminary data.</text>
</comment>
<evidence type="ECO:0000256" key="1">
    <source>
        <dbReference type="SAM" id="MobiDB-lite"/>
    </source>
</evidence>
<accession>A0ABV5DCH6</accession>
<sequence length="255" mass="27141">MTAPAPDKNLLFDVAAPPTPVERLLLLADQYVQHNDMLDRLLRSEAPPETDAHVASAQQLAAATRTALNVVTDERLFQSRDLTDVMVRLQQLAFLSGSSADQQLPTARSLTALAPEAAVGCADTLAHEIRRRRSTAGDGPEQPLTTAHSTALWEIACGNVVATGSLAREYVHYRDERVLIGTLRALETKGLAERVPKSAPSAYVGGPLQDRVRLTLAGATALAAAISGPPVHRTPGTTPAPAPTVTKTATRSRPR</sequence>
<feature type="region of interest" description="Disordered" evidence="1">
    <location>
        <begin position="227"/>
        <end position="255"/>
    </location>
</feature>